<evidence type="ECO:0000256" key="1">
    <source>
        <dbReference type="SAM" id="MobiDB-lite"/>
    </source>
</evidence>
<dbReference type="SUPFAM" id="SSF117396">
    <property type="entry name" value="TM1631-like"/>
    <property type="match status" value="1"/>
</dbReference>
<sequence length="370" mass="39391">MQDSLFGDDLPLPAAAAPAAARPVPAEAAAPAQADAPASARRASRPKNAPKVEPAAVDDALRAQAARLPPGLRLGTSSWHFPGWAGLVWNGDYDGTVLSRHGLAAYAQHPLLRTVSLDRNFYRALTASQFAAYAAQVPEDFRFVVKAPSVVSDALVRAEDGRGQRPNPAFLNPQLAVQDFVQPALDGLGHRVGALVFQLSPLPAALLARMPEVLARLDAMLGALPALRATAPDGVIAVEVRNPEFLTPEFARVLKAHGATYCLGLHPRLPAIEDQLPLLRALWPGPLVCRWNLNRLHGAYGYEEAKGLYEPFDRLVDPDPHTRQVLARVIAGTTQAGQAAYVTINNKAEGSAPRSVQALVDAVLAPPPAS</sequence>
<dbReference type="OrthoDB" id="9780310at2"/>
<dbReference type="PANTHER" id="PTHR30348:SF4">
    <property type="entry name" value="DUF72 DOMAIN-CONTAINING PROTEIN"/>
    <property type="match status" value="1"/>
</dbReference>
<dbReference type="Proteomes" id="UP000072741">
    <property type="component" value="Unassembled WGS sequence"/>
</dbReference>
<dbReference type="InterPro" id="IPR002763">
    <property type="entry name" value="DUF72"/>
</dbReference>
<dbReference type="Gene3D" id="3.20.20.410">
    <property type="entry name" value="Protein of unknown function UPF0759"/>
    <property type="match status" value="1"/>
</dbReference>
<dbReference type="EMBL" id="LDSL01000051">
    <property type="protein sequence ID" value="KTT23093.1"/>
    <property type="molecule type" value="Genomic_DNA"/>
</dbReference>
<dbReference type="Pfam" id="PF01904">
    <property type="entry name" value="DUF72"/>
    <property type="match status" value="1"/>
</dbReference>
<evidence type="ECO:0008006" key="4">
    <source>
        <dbReference type="Google" id="ProtNLM"/>
    </source>
</evidence>
<accession>A0A147GZX7</accession>
<protein>
    <recommendedName>
        <fullName evidence="4">DUF72 domain-containing protein</fullName>
    </recommendedName>
</protein>
<dbReference type="AlphaFoldDB" id="A0A147GZX7"/>
<evidence type="ECO:0000313" key="2">
    <source>
        <dbReference type="EMBL" id="KTT23093.1"/>
    </source>
</evidence>
<dbReference type="InterPro" id="IPR036520">
    <property type="entry name" value="UPF0759_sf"/>
</dbReference>
<evidence type="ECO:0000313" key="3">
    <source>
        <dbReference type="Proteomes" id="UP000072741"/>
    </source>
</evidence>
<dbReference type="PATRIC" id="fig|433924.3.peg.3493"/>
<comment type="caution">
    <text evidence="2">The sequence shown here is derived from an EMBL/GenBank/DDBJ whole genome shotgun (WGS) entry which is preliminary data.</text>
</comment>
<feature type="region of interest" description="Disordered" evidence="1">
    <location>
        <begin position="16"/>
        <end position="54"/>
    </location>
</feature>
<name>A0A147GZX7_9BURK</name>
<keyword evidence="3" id="KW-1185">Reference proteome</keyword>
<organism evidence="2 3">
    <name type="scientific">Pseudacidovorax intermedius</name>
    <dbReference type="NCBI Taxonomy" id="433924"/>
    <lineage>
        <taxon>Bacteria</taxon>
        <taxon>Pseudomonadati</taxon>
        <taxon>Pseudomonadota</taxon>
        <taxon>Betaproteobacteria</taxon>
        <taxon>Burkholderiales</taxon>
        <taxon>Comamonadaceae</taxon>
        <taxon>Pseudacidovorax</taxon>
    </lineage>
</organism>
<dbReference type="RefSeq" id="WP_058641396.1">
    <property type="nucleotide sequence ID" value="NZ_LDSL01000051.1"/>
</dbReference>
<dbReference type="PANTHER" id="PTHR30348">
    <property type="entry name" value="UNCHARACTERIZED PROTEIN YECE"/>
    <property type="match status" value="1"/>
</dbReference>
<reference evidence="2 3" key="1">
    <citation type="journal article" date="2016" name="Front. Microbiol.">
        <title>Genomic Resource of Rice Seed Associated Bacteria.</title>
        <authorList>
            <person name="Midha S."/>
            <person name="Bansal K."/>
            <person name="Sharma S."/>
            <person name="Kumar N."/>
            <person name="Patil P.P."/>
            <person name="Chaudhry V."/>
            <person name="Patil P.B."/>
        </authorList>
    </citation>
    <scope>NUCLEOTIDE SEQUENCE [LARGE SCALE GENOMIC DNA]</scope>
    <source>
        <strain evidence="2 3">NS331</strain>
    </source>
</reference>
<gene>
    <name evidence="2" type="ORF">NS331_07580</name>
</gene>
<proteinExistence type="predicted"/>